<evidence type="ECO:0000256" key="1">
    <source>
        <dbReference type="ARBA" id="ARBA00004651"/>
    </source>
</evidence>
<comment type="similarity">
    <text evidence="9">Belongs to the pannexin family.</text>
</comment>
<dbReference type="PANTHER" id="PTHR11893:SF36">
    <property type="entry name" value="INNEXIN-5"/>
    <property type="match status" value="1"/>
</dbReference>
<dbReference type="Pfam" id="PF00876">
    <property type="entry name" value="Innexin"/>
    <property type="match status" value="1"/>
</dbReference>
<comment type="caution">
    <text evidence="10">The sequence shown here is derived from an EMBL/GenBank/DDBJ whole genome shotgun (WGS) entry which is preliminary data.</text>
</comment>
<dbReference type="GO" id="GO:0005921">
    <property type="term" value="C:gap junction"/>
    <property type="evidence" value="ECO:0007669"/>
    <property type="project" value="UniProtKB-UniRule"/>
</dbReference>
<evidence type="ECO:0000313" key="11">
    <source>
        <dbReference type="Proteomes" id="UP000593567"/>
    </source>
</evidence>
<keyword evidence="8 9" id="KW-0407">Ion channel</keyword>
<name>A0A7J7JC92_BUGNE</name>
<evidence type="ECO:0000256" key="4">
    <source>
        <dbReference type="ARBA" id="ARBA00022692"/>
    </source>
</evidence>
<comment type="function">
    <text evidence="9">Structural component of the gap junctions.</text>
</comment>
<evidence type="ECO:0000256" key="8">
    <source>
        <dbReference type="ARBA" id="ARBA00023303"/>
    </source>
</evidence>
<evidence type="ECO:0000256" key="2">
    <source>
        <dbReference type="ARBA" id="ARBA00022448"/>
    </source>
</evidence>
<evidence type="ECO:0000256" key="6">
    <source>
        <dbReference type="ARBA" id="ARBA00023065"/>
    </source>
</evidence>
<keyword evidence="5 9" id="KW-1133">Transmembrane helix</keyword>
<keyword evidence="7 9" id="KW-0472">Membrane</keyword>
<reference evidence="10" key="1">
    <citation type="submission" date="2020-06" db="EMBL/GenBank/DDBJ databases">
        <title>Draft genome of Bugula neritina, a colonial animal packing powerful symbionts and potential medicines.</title>
        <authorList>
            <person name="Rayko M."/>
        </authorList>
    </citation>
    <scope>NUCLEOTIDE SEQUENCE [LARGE SCALE GENOMIC DNA]</scope>
    <source>
        <strain evidence="10">Kwan_BN1</strain>
    </source>
</reference>
<organism evidence="10 11">
    <name type="scientific">Bugula neritina</name>
    <name type="common">Brown bryozoan</name>
    <name type="synonym">Sertularia neritina</name>
    <dbReference type="NCBI Taxonomy" id="10212"/>
    <lineage>
        <taxon>Eukaryota</taxon>
        <taxon>Metazoa</taxon>
        <taxon>Spiralia</taxon>
        <taxon>Lophotrochozoa</taxon>
        <taxon>Bryozoa</taxon>
        <taxon>Gymnolaemata</taxon>
        <taxon>Cheilostomatida</taxon>
        <taxon>Flustrina</taxon>
        <taxon>Buguloidea</taxon>
        <taxon>Bugulidae</taxon>
        <taxon>Bugula</taxon>
    </lineage>
</organism>
<dbReference type="PRINTS" id="PR01262">
    <property type="entry name" value="INNEXIN"/>
</dbReference>
<keyword evidence="2 9" id="KW-0813">Transport</keyword>
<protein>
    <recommendedName>
        <fullName evidence="9">Innexin</fullName>
    </recommendedName>
</protein>
<evidence type="ECO:0000256" key="7">
    <source>
        <dbReference type="ARBA" id="ARBA00023136"/>
    </source>
</evidence>
<feature type="transmembrane region" description="Helical" evidence="9">
    <location>
        <begin position="198"/>
        <end position="220"/>
    </location>
</feature>
<evidence type="ECO:0000256" key="9">
    <source>
        <dbReference type="RuleBase" id="RU010713"/>
    </source>
</evidence>
<dbReference type="GO" id="GO:0005886">
    <property type="term" value="C:plasma membrane"/>
    <property type="evidence" value="ECO:0007669"/>
    <property type="project" value="UniProtKB-SubCell"/>
</dbReference>
<feature type="transmembrane region" description="Helical" evidence="9">
    <location>
        <begin position="286"/>
        <end position="313"/>
    </location>
</feature>
<evidence type="ECO:0000313" key="10">
    <source>
        <dbReference type="EMBL" id="KAF6023637.1"/>
    </source>
</evidence>
<comment type="subcellular location">
    <subcellularLocation>
        <location evidence="1 9">Cell membrane</location>
        <topology evidence="1 9">Multi-pass membrane protein</topology>
    </subcellularLocation>
</comment>
<proteinExistence type="inferred from homology"/>
<keyword evidence="4 9" id="KW-0812">Transmembrane</keyword>
<dbReference type="EMBL" id="VXIV02002682">
    <property type="protein sequence ID" value="KAF6023637.1"/>
    <property type="molecule type" value="Genomic_DNA"/>
</dbReference>
<keyword evidence="6 9" id="KW-0406">Ion transport</keyword>
<keyword evidence="11" id="KW-1185">Reference proteome</keyword>
<dbReference type="AlphaFoldDB" id="A0A7J7JC92"/>
<comment type="caution">
    <text evidence="9">Lacks conserved residue(s) required for the propagation of feature annotation.</text>
</comment>
<keyword evidence="3" id="KW-1003">Cell membrane</keyword>
<gene>
    <name evidence="9" type="primary">inx</name>
    <name evidence="10" type="ORF">EB796_018044</name>
</gene>
<dbReference type="PROSITE" id="PS51013">
    <property type="entry name" value="PANNEXIN"/>
    <property type="match status" value="1"/>
</dbReference>
<evidence type="ECO:0000256" key="5">
    <source>
        <dbReference type="ARBA" id="ARBA00022989"/>
    </source>
</evidence>
<evidence type="ECO:0000256" key="3">
    <source>
        <dbReference type="ARBA" id="ARBA00022475"/>
    </source>
</evidence>
<sequence>MSFLFEAVEPLSGIIHHFNRYDEDSVDRLNYKYSTVVFTLLAIVATTHTYVGEPIRCWAPHEFEDHWIEYTNSICWISNTYYIPLTELNILEARRKEVVYYQWVPLVLFAQALMFYLPCVHWTILNRSIGMDIHKIGKTCRDIELLNPDTRDKATRFLVKHLDRSLKYSKELNLGACSRFKSRLAKLGCFCGKRQGNFLIVAYLMTKLLYIGNICLQMYMLNHFLGTQYTIYGLEILKDIKETGGYKESLRFPRQTLCDFERRTMARNIPYTVQCVLPINLFNEKIFIFVWFWLAFMGIVNVLSLLSWLWIAFTTNRRGYVRKYLKVFGKYEKENDRERLIGFCDKYLRQDGHFAFRMISKNTNEVVVGEMITCLWDFFGKNYNYHRKITV</sequence>
<accession>A0A7J7JC92</accession>
<dbReference type="Proteomes" id="UP000593567">
    <property type="component" value="Unassembled WGS sequence"/>
</dbReference>
<dbReference type="PANTHER" id="PTHR11893">
    <property type="entry name" value="INNEXIN"/>
    <property type="match status" value="1"/>
</dbReference>
<dbReference type="OrthoDB" id="5867527at2759"/>
<dbReference type="InterPro" id="IPR000990">
    <property type="entry name" value="Innexin"/>
</dbReference>
<dbReference type="GO" id="GO:0034220">
    <property type="term" value="P:monoatomic ion transmembrane transport"/>
    <property type="evidence" value="ECO:0007669"/>
    <property type="project" value="UniProtKB-KW"/>
</dbReference>
<feature type="transmembrane region" description="Helical" evidence="9">
    <location>
        <begin position="103"/>
        <end position="125"/>
    </location>
</feature>